<evidence type="ECO:0000256" key="6">
    <source>
        <dbReference type="ARBA" id="ARBA00023014"/>
    </source>
</evidence>
<dbReference type="RefSeq" id="XP_013323379.1">
    <property type="nucleotide sequence ID" value="XM_013467925.1"/>
</dbReference>
<feature type="domain" description="WDHD1 first WD40" evidence="19">
    <location>
        <begin position="647"/>
        <end position="928"/>
    </location>
</feature>
<dbReference type="Pfam" id="PF20946">
    <property type="entry name" value="Ctf4_C"/>
    <property type="match status" value="1"/>
</dbReference>
<comment type="similarity">
    <text evidence="1">Belongs to the IlvD/Edd family.</text>
</comment>
<keyword evidence="5" id="KW-0408">Iron</keyword>
<dbReference type="InterPro" id="IPR048591">
    <property type="entry name" value="WDHD1/CFT4_hel"/>
</dbReference>
<comment type="pathway">
    <text evidence="9">Amino-acid biosynthesis; L-valine biosynthesis; L-valine from pyruvate: step 3/4.</text>
</comment>
<dbReference type="PANTHER" id="PTHR43183:SF1">
    <property type="entry name" value="HYPOTHETICAL DIHYDROXY-ACID DEHYDRATASE (EUROFUNG)-RELATED"/>
    <property type="match status" value="1"/>
</dbReference>
<dbReference type="SUPFAM" id="SSF52016">
    <property type="entry name" value="LeuD/IlvD-like"/>
    <property type="match status" value="1"/>
</dbReference>
<proteinExistence type="inferred from homology"/>
<evidence type="ECO:0000256" key="3">
    <source>
        <dbReference type="ARBA" id="ARBA00022723"/>
    </source>
</evidence>
<sequence>MPQDEAEHLPKDDYDLSKPISSTSGLRQGLTSYGDAHFSLFLRKAFIKALGYSDDALSRPIIGIINTYSSYNPCHANVPQLIEAAKRGVQLHGGLAVDFPTITLHESFAHPTSMFLRNLMSMDTEEMIRAQPMDACIMIGGHDSDEEAGCDKTVPAQLMGGISANKPVLPLVTGPMMSGSHRGQRLGACTDCRNNWAAYRAGEIDIEEISAINEELAPTIGTCGVMGTASTMACITAALGLMPLRGATAPAVSSSRLRIAEETGANAVAVAKAKRTPQDILSKESFLNAITVLQAIGGSTNAVVHLLAIANRHPQLKGVITLQTFDEIGRKTPLLIDLKPSGDNYMNDFHNAGGMLALLHTLRPLLHLSAMTITGRTLGEVLDESPFRTFPFSQQVIRPLSNPLYPSSSLVVLRGNIAPDGAVMKASASKDRSLLRHSGPAVVFENSADLARRIDDPDLPVTKDSVLVLKGIGPIGNPGMPEAGLIPLPRKLGAAGVKDMLRLSDGRMSGTAGGTIVLHISPESALPDSPFGIVRTGDIITCDVENRKLQLEISDEEMQQRITERKKALSAEVETRKHKRGYRGLTDSIPHHGVAFQKTLVFLWARPSVTKELIDSVRSACNDNNNNDIGSSSTQGEACPFLFPDTPGTTVLTYTPDGRRVITAGSNSAIRIYTVGQDGEPTTIDEGVEGHFGIAATNESFVMGAEDGTVWQYELESGKMDKLLVRCALPVRDVAISKDGEWIAVASDELTVKIVNVEDITKVKYLREQTKGSKHVTFDPTGRYVAVSCTDGILYIYSVVSEEPELVRKLDGVIRRLEPEDEATSRAVWHPDGTAFASAQATRDVVVFSASDWSRQKSFSGGHNGEITALSWSPNGALLATAGADGQILLWETSTQNILRRYDFANVINLAWHPSSNLLSFTTSDGELFIHEDFVPREYRSLLDKVLDAAPLLSGPLAETSGNARRPTVNRLKPGAENRPRRDATPDSLDDILGPMDEDDDFVEDDDGAGYAENVNAYGKRTNGHLDDLPGHDSKRLASFWQPKQHAPFQPGSTPWRGNRRYLCLNLTGVVWTVDQESHNTVTVEFYDTELHRNFHFTDPYRYDKACLNENGTVFAAPPTDDTPAMIYYRPHETWTTRADWRTQLPPQESIETIALSDSYIVVLTSKNYVRIYTLYGTPFRIYRQKSSAVTCAAWRDYVLTVGNGPVGSSGCSTLTYSIENVKRDEVCQNEDIVALSEGSELQNVFFSDTGDPCIYDSDGVLLVLQHWRTPGQARWVPLLDTKLLDRLAKGRKEETYWPVAVAQNRFHCIILKGGEKHPYFPRPLLTEFEFKIPVSTAPPKENEDEEETTLRNDAARFEEAFVRENLFLSLYQDLISSTNATRNQRAELARKEVEIDKILLQMLAIECREGEERGMKALELVEMMRDRSGKMLEAAIKVAQRYGRSVLEDKIRELGERRLMGMDEDDELA</sequence>
<dbReference type="InterPro" id="IPR020558">
    <property type="entry name" value="DiOHA_6PGluconate_deHydtase_CS"/>
</dbReference>
<evidence type="ECO:0000256" key="14">
    <source>
        <dbReference type="PROSITE-ProRule" id="PRU00221"/>
    </source>
</evidence>
<evidence type="ECO:0000256" key="7">
    <source>
        <dbReference type="ARBA" id="ARBA00023239"/>
    </source>
</evidence>
<dbReference type="PROSITE" id="PS50082">
    <property type="entry name" value="WD_REPEATS_2"/>
    <property type="match status" value="1"/>
</dbReference>
<dbReference type="InterPro" id="IPR001680">
    <property type="entry name" value="WD40_rpt"/>
</dbReference>
<keyword evidence="4" id="KW-0677">Repeat</keyword>
<feature type="domain" description="Dihydroxy-acid/6-phosphogluconate dehydratase N-terminal" evidence="16">
    <location>
        <begin position="59"/>
        <end position="380"/>
    </location>
</feature>
<dbReference type="InterPro" id="IPR037237">
    <property type="entry name" value="IlvD/EDD_N"/>
</dbReference>
<dbReference type="Proteomes" id="UP000053958">
    <property type="component" value="Unassembled WGS sequence"/>
</dbReference>
<accession>A0A0F4YEX3</accession>
<dbReference type="Pfam" id="PF12341">
    <property type="entry name" value="Mcl1_mid"/>
    <property type="match status" value="1"/>
</dbReference>
<dbReference type="PROSITE" id="PS50294">
    <property type="entry name" value="WD_REPEATS_REGION"/>
    <property type="match status" value="1"/>
</dbReference>
<evidence type="ECO:0000259" key="19">
    <source>
        <dbReference type="Pfam" id="PF24817"/>
    </source>
</evidence>
<dbReference type="InterPro" id="IPR022100">
    <property type="entry name" value="WDHD1/CFT4_beta-prop_2nd"/>
</dbReference>
<name>A0A0F4YEX3_RASE3</name>
<comment type="catalytic activity">
    <reaction evidence="8">
        <text>(2R)-2,3-dihydroxy-3-methylbutanoate = 3-methyl-2-oxobutanoate + H2O</text>
        <dbReference type="Rhea" id="RHEA:24809"/>
        <dbReference type="ChEBI" id="CHEBI:11851"/>
        <dbReference type="ChEBI" id="CHEBI:15377"/>
        <dbReference type="ChEBI" id="CHEBI:49072"/>
        <dbReference type="EC" id="4.2.1.9"/>
    </reaction>
    <physiologicalReaction direction="left-to-right" evidence="8">
        <dbReference type="Rhea" id="RHEA:24810"/>
    </physiologicalReaction>
</comment>
<dbReference type="STRING" id="1408163.A0A0F4YEX3"/>
<dbReference type="PROSITE" id="PS00678">
    <property type="entry name" value="WD_REPEATS_1"/>
    <property type="match status" value="1"/>
</dbReference>
<evidence type="ECO:0000256" key="8">
    <source>
        <dbReference type="ARBA" id="ARBA00029304"/>
    </source>
</evidence>
<dbReference type="Gene3D" id="3.50.30.80">
    <property type="entry name" value="IlvD/EDD C-terminal domain-like"/>
    <property type="match status" value="1"/>
</dbReference>
<dbReference type="EMBL" id="LASV01000734">
    <property type="protein sequence ID" value="KKA16767.1"/>
    <property type="molecule type" value="Genomic_DNA"/>
</dbReference>
<dbReference type="Pfam" id="PF24877">
    <property type="entry name" value="ILV_EDD_C"/>
    <property type="match status" value="1"/>
</dbReference>
<evidence type="ECO:0000256" key="10">
    <source>
        <dbReference type="ARBA" id="ARBA00029437"/>
    </source>
</evidence>
<evidence type="ECO:0000259" key="20">
    <source>
        <dbReference type="Pfam" id="PF24877"/>
    </source>
</evidence>
<evidence type="ECO:0000256" key="2">
    <source>
        <dbReference type="ARBA" id="ARBA00022574"/>
    </source>
</evidence>
<keyword evidence="6" id="KW-0411">Iron-sulfur</keyword>
<feature type="domain" description="WDHD1/CFT4 helical bundle" evidence="18">
    <location>
        <begin position="1357"/>
        <end position="1461"/>
    </location>
</feature>
<comment type="cofactor">
    <cofactor evidence="12">
        <name>[2Fe-2S] cluster</name>
        <dbReference type="ChEBI" id="CHEBI:190135"/>
    </cofactor>
</comment>
<evidence type="ECO:0000256" key="11">
    <source>
        <dbReference type="ARBA" id="ARBA00029490"/>
    </source>
</evidence>
<reference evidence="21 22" key="1">
    <citation type="submission" date="2015-04" db="EMBL/GenBank/DDBJ databases">
        <authorList>
            <person name="Heijne W.H."/>
            <person name="Fedorova N.D."/>
            <person name="Nierman W.C."/>
            <person name="Vollebregt A.W."/>
            <person name="Zhao Z."/>
            <person name="Wu L."/>
            <person name="Kumar M."/>
            <person name="Stam H."/>
            <person name="van den Berg M.A."/>
            <person name="Pel H.J."/>
        </authorList>
    </citation>
    <scope>NUCLEOTIDE SEQUENCE [LARGE SCALE GENOMIC DNA]</scope>
    <source>
        <strain evidence="21 22">CBS 393.64</strain>
    </source>
</reference>
<evidence type="ECO:0000259" key="16">
    <source>
        <dbReference type="Pfam" id="PF00920"/>
    </source>
</evidence>
<protein>
    <recommendedName>
        <fullName evidence="11">dihydroxy-acid dehydratase</fullName>
        <ecNumber evidence="11">4.2.1.9</ecNumber>
    </recommendedName>
</protein>
<comment type="caution">
    <text evidence="21">The sequence shown here is derived from an EMBL/GenBank/DDBJ whole genome shotgun (WGS) entry which is preliminary data.</text>
</comment>
<evidence type="ECO:0000256" key="9">
    <source>
        <dbReference type="ARBA" id="ARBA00029436"/>
    </source>
</evidence>
<evidence type="ECO:0000313" key="21">
    <source>
        <dbReference type="EMBL" id="KKA16767.1"/>
    </source>
</evidence>
<feature type="compositionally biased region" description="Basic and acidic residues" evidence="15">
    <location>
        <begin position="974"/>
        <end position="985"/>
    </location>
</feature>
<dbReference type="GeneID" id="25321519"/>
<evidence type="ECO:0000313" key="22">
    <source>
        <dbReference type="Proteomes" id="UP000053958"/>
    </source>
</evidence>
<dbReference type="PANTHER" id="PTHR43183">
    <property type="entry name" value="HYPOTHETICAL DIHYDROXYACID DEHYDRATASE (EUROFUNG)-RELATED"/>
    <property type="match status" value="1"/>
</dbReference>
<dbReference type="InterPro" id="IPR019775">
    <property type="entry name" value="WD40_repeat_CS"/>
</dbReference>
<keyword evidence="2 14" id="KW-0853">WD repeat</keyword>
<dbReference type="InterPro" id="IPR057646">
    <property type="entry name" value="WD40_WDHD1_1st"/>
</dbReference>
<dbReference type="Pfam" id="PF24817">
    <property type="entry name" value="WD40_WDHD1_1st"/>
    <property type="match status" value="1"/>
</dbReference>
<evidence type="ECO:0000256" key="5">
    <source>
        <dbReference type="ARBA" id="ARBA00023004"/>
    </source>
</evidence>
<dbReference type="Gene3D" id="2.130.10.10">
    <property type="entry name" value="YVTN repeat-like/Quinoprotein amine dehydrogenase"/>
    <property type="match status" value="2"/>
</dbReference>
<evidence type="ECO:0000259" key="18">
    <source>
        <dbReference type="Pfam" id="PF20946"/>
    </source>
</evidence>
<dbReference type="Pfam" id="PF00920">
    <property type="entry name" value="ILVD_EDD_N"/>
    <property type="match status" value="1"/>
</dbReference>
<dbReference type="SUPFAM" id="SSF50978">
    <property type="entry name" value="WD40 repeat-like"/>
    <property type="match status" value="1"/>
</dbReference>
<evidence type="ECO:0000256" key="1">
    <source>
        <dbReference type="ARBA" id="ARBA00006486"/>
    </source>
</evidence>
<dbReference type="FunFam" id="3.50.30.80:FF:000001">
    <property type="entry name" value="Dihydroxy-acid dehydratase"/>
    <property type="match status" value="1"/>
</dbReference>
<dbReference type="InterPro" id="IPR015943">
    <property type="entry name" value="WD40/YVTN_repeat-like_dom_sf"/>
</dbReference>
<comment type="catalytic activity">
    <reaction evidence="13">
        <text>(2R,3R)-2,3-dihydroxy-3-methylpentanoate = (S)-3-methyl-2-oxopentanoate + H2O</text>
        <dbReference type="Rhea" id="RHEA:27694"/>
        <dbReference type="ChEBI" id="CHEBI:15377"/>
        <dbReference type="ChEBI" id="CHEBI:35146"/>
        <dbReference type="ChEBI" id="CHEBI:49258"/>
        <dbReference type="EC" id="4.2.1.9"/>
    </reaction>
    <physiologicalReaction direction="left-to-right" evidence="13">
        <dbReference type="Rhea" id="RHEA:27695"/>
    </physiologicalReaction>
</comment>
<dbReference type="InterPro" id="IPR056740">
    <property type="entry name" value="ILV_EDD_C"/>
</dbReference>
<keyword evidence="3" id="KW-0479">Metal-binding</keyword>
<dbReference type="GO" id="GO:0046872">
    <property type="term" value="F:metal ion binding"/>
    <property type="evidence" value="ECO:0007669"/>
    <property type="project" value="UniProtKB-KW"/>
</dbReference>
<dbReference type="NCBIfam" id="NF004784">
    <property type="entry name" value="PRK06131.1"/>
    <property type="match status" value="1"/>
</dbReference>
<evidence type="ECO:0000256" key="13">
    <source>
        <dbReference type="ARBA" id="ARBA00052865"/>
    </source>
</evidence>
<keyword evidence="22" id="KW-1185">Reference proteome</keyword>
<feature type="domain" description="Dihydroxy-acid/6-phosphogluconate dehydratase C-terminal" evidence="20">
    <location>
        <begin position="395"/>
        <end position="582"/>
    </location>
</feature>
<organism evidence="21 22">
    <name type="scientific">Rasamsonia emersonii (strain ATCC 16479 / CBS 393.64 / IMI 116815)</name>
    <dbReference type="NCBI Taxonomy" id="1408163"/>
    <lineage>
        <taxon>Eukaryota</taxon>
        <taxon>Fungi</taxon>
        <taxon>Dikarya</taxon>
        <taxon>Ascomycota</taxon>
        <taxon>Pezizomycotina</taxon>
        <taxon>Eurotiomycetes</taxon>
        <taxon>Eurotiomycetidae</taxon>
        <taxon>Eurotiales</taxon>
        <taxon>Trichocomaceae</taxon>
        <taxon>Rasamsonia</taxon>
    </lineage>
</organism>
<dbReference type="InterPro" id="IPR052352">
    <property type="entry name" value="Sugar_Degrad_Dehydratases"/>
</dbReference>
<dbReference type="InterPro" id="IPR042096">
    <property type="entry name" value="Dihydro-acid_dehy_C"/>
</dbReference>
<evidence type="ECO:0000256" key="4">
    <source>
        <dbReference type="ARBA" id="ARBA00022737"/>
    </source>
</evidence>
<dbReference type="SUPFAM" id="SSF143975">
    <property type="entry name" value="IlvD/EDD N-terminal domain-like"/>
    <property type="match status" value="1"/>
</dbReference>
<feature type="repeat" description="WD" evidence="14">
    <location>
        <begin position="860"/>
        <end position="901"/>
    </location>
</feature>
<evidence type="ECO:0000256" key="15">
    <source>
        <dbReference type="SAM" id="MobiDB-lite"/>
    </source>
</evidence>
<feature type="region of interest" description="Disordered" evidence="15">
    <location>
        <begin position="956"/>
        <end position="1000"/>
    </location>
</feature>
<gene>
    <name evidence="21" type="ORF">T310_9587</name>
</gene>
<comment type="pathway">
    <text evidence="10">Amino-acid biosynthesis; L-isoleucine biosynthesis; L-isoleucine from 2-oxobutanoate: step 3/4.</text>
</comment>
<dbReference type="InterPro" id="IPR000581">
    <property type="entry name" value="ILV_EDD_N"/>
</dbReference>
<dbReference type="PROSITE" id="PS00886">
    <property type="entry name" value="ILVD_EDD_1"/>
    <property type="match status" value="1"/>
</dbReference>
<dbReference type="OrthoDB" id="427368at2759"/>
<dbReference type="SMART" id="SM00320">
    <property type="entry name" value="WD40"/>
    <property type="match status" value="6"/>
</dbReference>
<dbReference type="InterPro" id="IPR036322">
    <property type="entry name" value="WD40_repeat_dom_sf"/>
</dbReference>
<dbReference type="GO" id="GO:0004160">
    <property type="term" value="F:dihydroxy-acid dehydratase activity"/>
    <property type="evidence" value="ECO:0007669"/>
    <property type="project" value="UniProtKB-EC"/>
</dbReference>
<evidence type="ECO:0000259" key="17">
    <source>
        <dbReference type="Pfam" id="PF12341"/>
    </source>
</evidence>
<dbReference type="GO" id="GO:0051536">
    <property type="term" value="F:iron-sulfur cluster binding"/>
    <property type="evidence" value="ECO:0007669"/>
    <property type="project" value="UniProtKB-KW"/>
</dbReference>
<keyword evidence="7" id="KW-0456">Lyase</keyword>
<dbReference type="EC" id="4.2.1.9" evidence="11"/>
<dbReference type="GO" id="GO:0009082">
    <property type="term" value="P:branched-chain amino acid biosynthetic process"/>
    <property type="evidence" value="ECO:0007669"/>
    <property type="project" value="UniProtKB-ARBA"/>
</dbReference>
<evidence type="ECO:0000256" key="12">
    <source>
        <dbReference type="ARBA" id="ARBA00034078"/>
    </source>
</evidence>
<feature type="domain" description="WDHD1/CFT4 second beta-propeller" evidence="17">
    <location>
        <begin position="1048"/>
        <end position="1335"/>
    </location>
</feature>